<evidence type="ECO:0000259" key="6">
    <source>
        <dbReference type="Pfam" id="PF24630"/>
    </source>
</evidence>
<feature type="domain" description="TASOR pseudo-PARP" evidence="4">
    <location>
        <begin position="61"/>
        <end position="197"/>
    </location>
</feature>
<keyword evidence="3" id="KW-1133">Transmembrane helix</keyword>
<feature type="compositionally biased region" description="Basic and acidic residues" evidence="2">
    <location>
        <begin position="1213"/>
        <end position="1240"/>
    </location>
</feature>
<feature type="transmembrane region" description="Helical" evidence="3">
    <location>
        <begin position="287"/>
        <end position="309"/>
    </location>
</feature>
<evidence type="ECO:0000313" key="8">
    <source>
        <dbReference type="Proteomes" id="UP000261520"/>
    </source>
</evidence>
<dbReference type="PANTHER" id="PTHR16207:SF10">
    <property type="entry name" value="PROTEIN TASOR 2"/>
    <property type="match status" value="1"/>
</dbReference>
<evidence type="ECO:0000259" key="5">
    <source>
        <dbReference type="Pfam" id="PF23314"/>
    </source>
</evidence>
<sequence length="2354" mass="264828">DKNETRNFNAAYYRSITSILTKLESAYLFEDSKHSFRYTSAFLIKNPALEEKYNACREKRREQGYSDKDLKETYGFLLFDQLNKAKSIGETGMLAENGTCTTLGDPTKGVYLSMYSDCLDPNCWYHGKSGYIVIVKITEGRVKKVSENYTHNLTKPTVGFDCHVSEQLQSVSSKTSSFLAFERTQYYLYELLDNGSTALSPSLACPYAVVAFSYTDNTLGAQIFNIGIRSTAGALAWAKLPSIIKVEWVISMLILRKLLPKAIFETTFNGQGTIKLLTKYFQIISDLFIYVSFQALIIALSDGGFLVLIHDSNFISHDKGRILQGVFVFPESQIIQKDTKIQRMKQSLSSDALRVLPLLIYAEGEIEKTSIKPEEDLCDIVVQHMQSYATLISPSFPLSPFREVDIFPDQYDVLDAHQHLYSTPEWTDTQWQSLKSYLSNASSFQLPVCKASEILLVGQEARQEDLEDDIYICLSSPEEPSTSLISTGSEDRLDQKCSSATEASQDSMQPVSAISQLLVPSVLPTQERTSEMFDSTVYTDKGDVSIETKEVPLRTVEHSEELIVSITSAARTVDDEILDVIKHDQLSVTAKIQQATLNTFSEIVQSKVTLNCSDDNIFLTESDKLPQGHNLESPETPSLQMVKTLLKKDESMCSDDVPTQKLSLHEDRCEIQRNEHESDQLSKNTQSLEKTVSISLTDNALLKELETCALRKKSERWGLKPVVSTCGSIFIPYGSVETEEIRFLQEKLQLEKTVVSSEVSKCSGDNQQMSNMPIEEVASKSDTIKARMKDVPIAGQSKSQLMLRKLKSVILKKRKVDALKEDLNINCTMDNELRTKRIKNDMTPVTIRNINDTWWLHFQTPACYAEKQFQECLSDNSVSKIIQEKTNTSSEALNLLADLALCANKGQVSPHRTQECEFQANVTSPEQQTVLHALLSQPDAKSVQPQEPPSPDGFGGTGLVDAIYKEHAYSLPSSSSLPLALPAPFQVSPLNGSSRLLHALRLWGEAQQMPPLSLEDKVEENKRAPGDPKRSWYRRKFRLSRTIENRDKTVHVTRHWKEDYDFNLDSRFTVDPKDKTIVRALHGPWDSSIHDTNEEIQIIVHMWIGLFYSRSTARFFHLDPDVTFPAPENNVFDGVKVSNEKRPEQNASNIAVHSPLLNVADKPEVQVLDLSKPKNCAIDTEPLLFIPVWNRITKQSICTNDTQTPSMASAESGESHQTEDTCENFPKRPEVPIRRQDSCKRQRKKTQRNAYLSASPNKKESPENKMHAKNLSDSNTSTDRRPTNGDVNAIRSNNLLEIKKKYMEKLKAASSQVNQKIDSSAPQNDTEVGQCILLKKLLREEKPTIAVTPKLQALSKKTVVYKNAAKTCDENGWINPKTNETICNINLNGHTSLNIIGVDPLVESKNLKTSHSQEISVRKQDVMVENPSIDCRGLSQDEYVKTIKSPVINTDSISYEHPNDETENSKNCDVNSCTGINTSLEDKSLEQTCNEVDNQGFEDMEFVPSESSEVMVQLSTNSDNASYDGHSQHRKLFAAGSEVNHPSDLRDSETDDRCPTPTIDEQPFVYLSQSKTNSDVNELDEVCPDADKREPSTSLTPVMDKTLVELVPKAFNCDPITNVGTQSDIELRTLRTLKCLDEYLSTLQNKTHQSLLNSEDTPNSPICLKKRRSALIHNPNDMKSTSSMSDSCRPEVKYESSQYISPFNEANMQQVKQMCPTESLCVPDLFPTDDSGRLTKSNVNVEEGGLKSNQSSSSTSPGVAERPSKIVKEQGHFISPNKLKANPDCEAQSKPFIRFSIKRIRQGGFVCHGPVFEAHQNEKCSENFASRKCKHPDKQELQTIQAEAISSSISAQPVESHASPVLQVLKHDPYIMVKDNKSGDEDFLNYSTSFVDSKTNKITDHSLGIQGSLSCTVSNTGRKLSSFLEKVSKRCMQDDPTQSSMDRECLIFMDQMKQLLKRKQDQGAQCDQSNQSSSCPITVQFSHLQEQDDVLDDTVIPSAFINQKISVDMSDRKLLKDPTQQISLKPQAHGALEQPGVSAITAQCTRLYRDIMNKICSGSRNASLLRDLHKNDFEDSTANSSNYFDFCSQMKREMDDHFHTSLNSVVKKSCKTKNRFFLLITSDDAFFNKTQAYLEAEGHIAVQPSDFFIRESSSSPLLVIVRNEDIAGHIFEVPHLLELRKSLVVQFAGIDEPDDVVNLTYQELFIKGGFVMFDKGAVENLDILGDMKKILEILQKLSQTGKWKWVLHYRDSRRLKENARLYPKAKEKTDLLNKCKEDGLLDILPYHECDLVSRQEPNYLQCLCHQQVQNISFRYPVFVTDSETDGVFEKNGILTMTVNSFLMGLLSKTIYGFT</sequence>
<proteinExistence type="inferred from homology"/>
<evidence type="ECO:0000259" key="4">
    <source>
        <dbReference type="Pfam" id="PF12509"/>
    </source>
</evidence>
<feature type="compositionally biased region" description="Basic and acidic residues" evidence="2">
    <location>
        <begin position="1541"/>
        <end position="1554"/>
    </location>
</feature>
<protein>
    <submittedName>
        <fullName evidence="7">Uncharacterized protein</fullName>
    </submittedName>
</protein>
<dbReference type="Pfam" id="PF12509">
    <property type="entry name" value="DUF3715"/>
    <property type="match status" value="1"/>
</dbReference>
<organism evidence="7 8">
    <name type="scientific">Periophthalmus magnuspinnatus</name>
    <dbReference type="NCBI Taxonomy" id="409849"/>
    <lineage>
        <taxon>Eukaryota</taxon>
        <taxon>Metazoa</taxon>
        <taxon>Chordata</taxon>
        <taxon>Craniata</taxon>
        <taxon>Vertebrata</taxon>
        <taxon>Euteleostomi</taxon>
        <taxon>Actinopterygii</taxon>
        <taxon>Neopterygii</taxon>
        <taxon>Teleostei</taxon>
        <taxon>Neoteleostei</taxon>
        <taxon>Acanthomorphata</taxon>
        <taxon>Gobiaria</taxon>
        <taxon>Gobiiformes</taxon>
        <taxon>Gobioidei</taxon>
        <taxon>Gobiidae</taxon>
        <taxon>Oxudercinae</taxon>
        <taxon>Periophthalmus</taxon>
    </lineage>
</organism>
<accession>A0A3B3ZQ79</accession>
<dbReference type="InterPro" id="IPR056243">
    <property type="entry name" value="TASOR_ab_dom"/>
</dbReference>
<dbReference type="Pfam" id="PF24630">
    <property type="entry name" value="PIN_TASOR"/>
    <property type="match status" value="1"/>
</dbReference>
<dbReference type="Gene3D" id="3.90.228.10">
    <property type="match status" value="1"/>
</dbReference>
<dbReference type="InterPro" id="IPR056242">
    <property type="entry name" value="PIN_TASOR"/>
</dbReference>
<feature type="region of interest" description="Disordered" evidence="2">
    <location>
        <begin position="1538"/>
        <end position="1560"/>
    </location>
</feature>
<dbReference type="STRING" id="409849.ENSPMGP00000006842"/>
<feature type="region of interest" description="Disordered" evidence="2">
    <location>
        <begin position="1732"/>
        <end position="1763"/>
    </location>
</feature>
<evidence type="ECO:0000256" key="1">
    <source>
        <dbReference type="ARBA" id="ARBA00008058"/>
    </source>
</evidence>
<name>A0A3B3ZQ79_9GOBI</name>
<feature type="domain" description="TASOR PIN" evidence="6">
    <location>
        <begin position="2209"/>
        <end position="2343"/>
    </location>
</feature>
<evidence type="ECO:0000256" key="2">
    <source>
        <dbReference type="SAM" id="MobiDB-lite"/>
    </source>
</evidence>
<dbReference type="Proteomes" id="UP000261520">
    <property type="component" value="Unplaced"/>
</dbReference>
<keyword evidence="3" id="KW-0472">Membrane</keyword>
<evidence type="ECO:0000256" key="3">
    <source>
        <dbReference type="SAM" id="Phobius"/>
    </source>
</evidence>
<dbReference type="GO" id="GO:0005654">
    <property type="term" value="C:nucleoplasm"/>
    <property type="evidence" value="ECO:0007669"/>
    <property type="project" value="TreeGrafter"/>
</dbReference>
<keyword evidence="3" id="KW-0812">Transmembrane</keyword>
<keyword evidence="8" id="KW-1185">Reference proteome</keyword>
<dbReference type="InterPro" id="IPR046432">
    <property type="entry name" value="TASOR"/>
</dbReference>
<feature type="compositionally biased region" description="Basic and acidic residues" evidence="2">
    <location>
        <begin position="1257"/>
        <end position="1266"/>
    </location>
</feature>
<reference evidence="7" key="1">
    <citation type="submission" date="2025-08" db="UniProtKB">
        <authorList>
            <consortium name="Ensembl"/>
        </authorList>
    </citation>
    <scope>IDENTIFICATION</scope>
</reference>
<comment type="similarity">
    <text evidence="1">Belongs to the TASOR family.</text>
</comment>
<evidence type="ECO:0000313" key="7">
    <source>
        <dbReference type="Ensembl" id="ENSPMGP00000006842.1"/>
    </source>
</evidence>
<dbReference type="PANTHER" id="PTHR16207">
    <property type="entry name" value="SET DOMAIN-CONTAINING PROTEIN"/>
    <property type="match status" value="1"/>
</dbReference>
<dbReference type="Ensembl" id="ENSPMGT00000007275.1">
    <property type="protein sequence ID" value="ENSPMGP00000006842.1"/>
    <property type="gene ID" value="ENSPMGG00000005712.1"/>
</dbReference>
<dbReference type="Pfam" id="PF23314">
    <property type="entry name" value="TASOR_alpha-beta"/>
    <property type="match status" value="1"/>
</dbReference>
<feature type="domain" description="TASOR alpha/beta" evidence="5">
    <location>
        <begin position="2111"/>
        <end position="2205"/>
    </location>
</feature>
<dbReference type="GO" id="GO:0045814">
    <property type="term" value="P:negative regulation of gene expression, epigenetic"/>
    <property type="evidence" value="ECO:0007669"/>
    <property type="project" value="InterPro"/>
</dbReference>
<dbReference type="InterPro" id="IPR022188">
    <property type="entry name" value="TASOR_DUF3715"/>
</dbReference>
<feature type="compositionally biased region" description="Polar residues" evidence="2">
    <location>
        <begin position="1747"/>
        <end position="1757"/>
    </location>
</feature>
<reference evidence="7" key="2">
    <citation type="submission" date="2025-09" db="UniProtKB">
        <authorList>
            <consortium name="Ensembl"/>
        </authorList>
    </citation>
    <scope>IDENTIFICATION</scope>
</reference>
<feature type="region of interest" description="Disordered" evidence="2">
    <location>
        <begin position="1201"/>
        <end position="1291"/>
    </location>
</feature>